<comment type="caution">
    <text evidence="1">The sequence shown here is derived from an EMBL/GenBank/DDBJ whole genome shotgun (WGS) entry which is preliminary data.</text>
</comment>
<dbReference type="Gene3D" id="1.10.10.60">
    <property type="entry name" value="Homeodomain-like"/>
    <property type="match status" value="1"/>
</dbReference>
<dbReference type="Proteomes" id="UP000179221">
    <property type="component" value="Unassembled WGS sequence"/>
</dbReference>
<gene>
    <name evidence="1" type="ORF">A2628_04415</name>
</gene>
<accession>A0A1F7YHM9</accession>
<evidence type="ECO:0000313" key="2">
    <source>
        <dbReference type="Proteomes" id="UP000179221"/>
    </source>
</evidence>
<name>A0A1F7YHM9_9BACT</name>
<organism evidence="1 2">
    <name type="scientific">Candidatus Woesebacteria bacterium RIFCSPHIGHO2_01_FULL_40_22</name>
    <dbReference type="NCBI Taxonomy" id="1802499"/>
    <lineage>
        <taxon>Bacteria</taxon>
        <taxon>Candidatus Woeseibacteriota</taxon>
    </lineage>
</organism>
<reference evidence="1 2" key="1">
    <citation type="journal article" date="2016" name="Nat. Commun.">
        <title>Thousands of microbial genomes shed light on interconnected biogeochemical processes in an aquifer system.</title>
        <authorList>
            <person name="Anantharaman K."/>
            <person name="Brown C.T."/>
            <person name="Hug L.A."/>
            <person name="Sharon I."/>
            <person name="Castelle C.J."/>
            <person name="Probst A.J."/>
            <person name="Thomas B.C."/>
            <person name="Singh A."/>
            <person name="Wilkins M.J."/>
            <person name="Karaoz U."/>
            <person name="Brodie E.L."/>
            <person name="Williams K.H."/>
            <person name="Hubbard S.S."/>
            <person name="Banfield J.F."/>
        </authorList>
    </citation>
    <scope>NUCLEOTIDE SEQUENCE [LARGE SCALE GENOMIC DNA]</scope>
</reference>
<evidence type="ECO:0000313" key="1">
    <source>
        <dbReference type="EMBL" id="OGM26772.1"/>
    </source>
</evidence>
<sequence length="227" mass="26913">MAKSQKKIEAINLRKKGLSIKYIAKKLNVSTSSVSLWTRDIILTQEQYKVLESHARDPLYGKRLDYINHIKLQTNKKVEELKRKGINEVGLLSKRELFLVGIALYWSEGFKKDSQAGFANSDPTMINLFLIWLSKCFNYNYNDLTVRVTLNDSHRSRIREIERHWSDLTNIPLNNFRKPYFQNVKWKKIYDHPDEYYGLLRVKVLKSKDFLRKIQGYIEGLRLQTRL</sequence>
<proteinExistence type="predicted"/>
<dbReference type="EMBL" id="MGGL01000009">
    <property type="protein sequence ID" value="OGM26772.1"/>
    <property type="molecule type" value="Genomic_DNA"/>
</dbReference>
<protein>
    <submittedName>
        <fullName evidence="1">Uncharacterized protein</fullName>
    </submittedName>
</protein>
<dbReference type="AlphaFoldDB" id="A0A1F7YHM9"/>